<proteinExistence type="predicted"/>
<evidence type="ECO:0000313" key="3">
    <source>
        <dbReference type="EMBL" id="UWQ52743.1"/>
    </source>
</evidence>
<dbReference type="Pfam" id="PF05065">
    <property type="entry name" value="Phage_capsid"/>
    <property type="match status" value="1"/>
</dbReference>
<dbReference type="InterPro" id="IPR024455">
    <property type="entry name" value="Phage_capsid"/>
</dbReference>
<dbReference type="InterPro" id="IPR054612">
    <property type="entry name" value="Phage_capsid-like_C"/>
</dbReference>
<dbReference type="SUPFAM" id="SSF56563">
    <property type="entry name" value="Major capsid protein gp5"/>
    <property type="match status" value="1"/>
</dbReference>
<evidence type="ECO:0000256" key="1">
    <source>
        <dbReference type="ARBA" id="ARBA00004328"/>
    </source>
</evidence>
<evidence type="ECO:0000259" key="2">
    <source>
        <dbReference type="Pfam" id="PF05065"/>
    </source>
</evidence>
<name>A0A9Q9HDH1_LEICA</name>
<organism evidence="3 4">
    <name type="scientific">Leisingera caerulea</name>
    <name type="common">Phaeobacter caeruleus</name>
    <dbReference type="NCBI Taxonomy" id="506591"/>
    <lineage>
        <taxon>Bacteria</taxon>
        <taxon>Pseudomonadati</taxon>
        <taxon>Pseudomonadota</taxon>
        <taxon>Alphaproteobacteria</taxon>
        <taxon>Rhodobacterales</taxon>
        <taxon>Roseobacteraceae</taxon>
        <taxon>Leisingera</taxon>
    </lineage>
</organism>
<protein>
    <submittedName>
        <fullName evidence="3">Phage major capsid protein</fullName>
    </submittedName>
</protein>
<dbReference type="Proteomes" id="UP001058713">
    <property type="component" value="Chromosome"/>
</dbReference>
<gene>
    <name evidence="3" type="ORF">K3721_12015</name>
</gene>
<sequence>MLKSQEIQLAQSKRRERMAAIQKADEINDDGRAELRKLADDYEGAEVELRAALLLEDAEREQIKEPDNVEKNFSAECRDFDLASLVEALEGQRVIEGREAEVIQELEVRNGKASRGIYLPWEALENRADATVTTPDSSGGKLASRSTMNALERLFEQSSAQSFGVQTIQVTGKPRFPEMTAGASASWVAEGSGADAAAITTAVKEPTLRTLTARYLLTRQAIRENSALEPLLRRDLSEVIREALDLAFFQGTGADEQPAGLENLGNVTALDHEGAVLRYHDVVDWITEIMVSAKLNGMSNVHVAGVPFMLAALLKTSFGDGYTQHDMVQKLTSNLVFSNQVSDIEGDTATAYIGATKGHAYVPMWGAPELIVDPYSESKTGKVALTVFTFPDVLVQRQDTHFLKVTNIAKGE</sequence>
<dbReference type="RefSeq" id="WP_259970515.1">
    <property type="nucleotide sequence ID" value="NZ_CP081070.1"/>
</dbReference>
<dbReference type="NCBIfam" id="TIGR01554">
    <property type="entry name" value="major_cap_HK97"/>
    <property type="match status" value="1"/>
</dbReference>
<reference evidence="3" key="1">
    <citation type="submission" date="2021-08" db="EMBL/GenBank/DDBJ databases">
        <authorList>
            <person name="Nwanade C."/>
            <person name="Wang M."/>
            <person name="Masoudi A."/>
            <person name="Yu Z."/>
            <person name="Liu J."/>
        </authorList>
    </citation>
    <scope>NUCLEOTIDE SEQUENCE</scope>
    <source>
        <strain evidence="3">S122</strain>
    </source>
</reference>
<evidence type="ECO:0000313" key="4">
    <source>
        <dbReference type="Proteomes" id="UP001058713"/>
    </source>
</evidence>
<dbReference type="KEGG" id="lcae:K3721_12015"/>
<comment type="subcellular location">
    <subcellularLocation>
        <location evidence="1">Virion</location>
    </subcellularLocation>
</comment>
<dbReference type="Gene3D" id="3.30.2400.10">
    <property type="entry name" value="Major capsid protein gp5"/>
    <property type="match status" value="1"/>
</dbReference>
<accession>A0A9Q9HDH1</accession>
<dbReference type="EMBL" id="CP081070">
    <property type="protein sequence ID" value="UWQ52743.1"/>
    <property type="molecule type" value="Genomic_DNA"/>
</dbReference>
<dbReference type="AlphaFoldDB" id="A0A9Q9HDH1"/>
<feature type="domain" description="Phage capsid-like C-terminal" evidence="2">
    <location>
        <begin position="165"/>
        <end position="397"/>
    </location>
</feature>